<dbReference type="Proteomes" id="UP000245506">
    <property type="component" value="Unassembled WGS sequence"/>
</dbReference>
<gene>
    <name evidence="1" type="ORF">DKT75_06540</name>
</gene>
<proteinExistence type="predicted"/>
<reference evidence="1 2" key="1">
    <citation type="submission" date="2018-05" db="EMBL/GenBank/DDBJ databases">
        <title>Leucothrix arctica sp. nov., isolated from Arctic seawater.</title>
        <authorList>
            <person name="Choi A."/>
            <person name="Baek K."/>
        </authorList>
    </citation>
    <scope>NUCLEOTIDE SEQUENCE [LARGE SCALE GENOMIC DNA]</scope>
    <source>
        <strain evidence="1 2">IMCC9719</strain>
    </source>
</reference>
<dbReference type="RefSeq" id="WP_109822614.1">
    <property type="nucleotide sequence ID" value="NZ_QGKL01000019.1"/>
</dbReference>
<protein>
    <submittedName>
        <fullName evidence="1">Uncharacterized protein</fullName>
    </submittedName>
</protein>
<evidence type="ECO:0000313" key="1">
    <source>
        <dbReference type="EMBL" id="PWQ97572.1"/>
    </source>
</evidence>
<dbReference type="OrthoDB" id="6184930at2"/>
<comment type="caution">
    <text evidence="1">The sequence shown here is derived from an EMBL/GenBank/DDBJ whole genome shotgun (WGS) entry which is preliminary data.</text>
</comment>
<name>A0A317CMN2_9GAMM</name>
<dbReference type="AlphaFoldDB" id="A0A317CMN2"/>
<keyword evidence="2" id="KW-1185">Reference proteome</keyword>
<dbReference type="EMBL" id="QGKL01000019">
    <property type="protein sequence ID" value="PWQ97572.1"/>
    <property type="molecule type" value="Genomic_DNA"/>
</dbReference>
<accession>A0A317CMN2</accession>
<sequence>MLGSLLFIAALVTCVGLLTAIYRRQPLKRLTLIKPGIVFFPKYIAAYTRSDADVALTIGQLGFRRNEMTGLYSRGTMRTGLNTKSIKLTISMDYEKKEISIYSSFFGILFDNGDIWQLAHDAINGLEVEKDRTQALVDLFDNK</sequence>
<organism evidence="1 2">
    <name type="scientific">Leucothrix arctica</name>
    <dbReference type="NCBI Taxonomy" id="1481894"/>
    <lineage>
        <taxon>Bacteria</taxon>
        <taxon>Pseudomonadati</taxon>
        <taxon>Pseudomonadota</taxon>
        <taxon>Gammaproteobacteria</taxon>
        <taxon>Thiotrichales</taxon>
        <taxon>Thiotrichaceae</taxon>
        <taxon>Leucothrix</taxon>
    </lineage>
</organism>
<evidence type="ECO:0000313" key="2">
    <source>
        <dbReference type="Proteomes" id="UP000245506"/>
    </source>
</evidence>